<keyword evidence="6 9" id="KW-0822">Tryptophan biosynthesis</keyword>
<dbReference type="SUPFAM" id="SSF51366">
    <property type="entry name" value="Ribulose-phoshate binding barrel"/>
    <property type="match status" value="1"/>
</dbReference>
<dbReference type="GO" id="GO:0000162">
    <property type="term" value="P:L-tryptophan biosynthetic process"/>
    <property type="evidence" value="ECO:0007669"/>
    <property type="project" value="UniProtKB-UniRule"/>
</dbReference>
<proteinExistence type="inferred from homology"/>
<sequence length="236" mass="26413">MKDTRTKIKICGLRRREDVELVNRYRPDLAGFVFAPSRRQVTWEQASALAEGLQPGIRKVGVFVDAPLEEIRRICSREIIDVIQLHGRESAEQIKWLQEYTGKPVIKAVRVRSQEQILRAGELPCECLLLDTYSAGQAGGTGETFDLRLIPSIHRHFFLAGGLCPENVGERIGACRPYGVDVSSGVETAGWKDAEKIRRFVEQVREADVLREPSGSINSCVQAGSDRNRRGERSPV</sequence>
<accession>A0A9D1WI05</accession>
<dbReference type="PANTHER" id="PTHR42894:SF1">
    <property type="entry name" value="N-(5'-PHOSPHORIBOSYL)ANTHRANILATE ISOMERASE"/>
    <property type="match status" value="1"/>
</dbReference>
<dbReference type="InterPro" id="IPR011060">
    <property type="entry name" value="RibuloseP-bd_barrel"/>
</dbReference>
<evidence type="ECO:0000256" key="4">
    <source>
        <dbReference type="ARBA" id="ARBA00022272"/>
    </source>
</evidence>
<dbReference type="InterPro" id="IPR044643">
    <property type="entry name" value="TrpF_fam"/>
</dbReference>
<protein>
    <recommendedName>
        <fullName evidence="4 9">N-(5'-phosphoribosyl)anthranilate isomerase</fullName>
        <shortName evidence="9">PRAI</shortName>
        <ecNumber evidence="3 9">5.3.1.24</ecNumber>
    </recommendedName>
</protein>
<dbReference type="Pfam" id="PF00697">
    <property type="entry name" value="PRAI"/>
    <property type="match status" value="1"/>
</dbReference>
<evidence type="ECO:0000256" key="6">
    <source>
        <dbReference type="ARBA" id="ARBA00022822"/>
    </source>
</evidence>
<evidence type="ECO:0000256" key="8">
    <source>
        <dbReference type="ARBA" id="ARBA00023235"/>
    </source>
</evidence>
<evidence type="ECO:0000313" key="12">
    <source>
        <dbReference type="EMBL" id="HIX59202.1"/>
    </source>
</evidence>
<keyword evidence="7 9" id="KW-0057">Aromatic amino acid biosynthesis</keyword>
<reference evidence="12" key="1">
    <citation type="journal article" date="2021" name="PeerJ">
        <title>Extensive microbial diversity within the chicken gut microbiome revealed by metagenomics and culture.</title>
        <authorList>
            <person name="Gilroy R."/>
            <person name="Ravi A."/>
            <person name="Getino M."/>
            <person name="Pursley I."/>
            <person name="Horton D.L."/>
            <person name="Alikhan N.F."/>
            <person name="Baker D."/>
            <person name="Gharbi K."/>
            <person name="Hall N."/>
            <person name="Watson M."/>
            <person name="Adriaenssens E.M."/>
            <person name="Foster-Nyarko E."/>
            <person name="Jarju S."/>
            <person name="Secka A."/>
            <person name="Antonio M."/>
            <person name="Oren A."/>
            <person name="Chaudhuri R.R."/>
            <person name="La Ragione R."/>
            <person name="Hildebrand F."/>
            <person name="Pallen M.J."/>
        </authorList>
    </citation>
    <scope>NUCLEOTIDE SEQUENCE</scope>
    <source>
        <strain evidence="12">ChiSjej1B19-8411</strain>
    </source>
</reference>
<evidence type="ECO:0000256" key="5">
    <source>
        <dbReference type="ARBA" id="ARBA00022605"/>
    </source>
</evidence>
<evidence type="ECO:0000259" key="11">
    <source>
        <dbReference type="Pfam" id="PF00697"/>
    </source>
</evidence>
<feature type="region of interest" description="Disordered" evidence="10">
    <location>
        <begin position="216"/>
        <end position="236"/>
    </location>
</feature>
<keyword evidence="5 9" id="KW-0028">Amino-acid biosynthesis</keyword>
<dbReference type="Proteomes" id="UP000886817">
    <property type="component" value="Unassembled WGS sequence"/>
</dbReference>
<comment type="pathway">
    <text evidence="2 9">Amino-acid biosynthesis; L-tryptophan biosynthesis; L-tryptophan from chorismate: step 3/5.</text>
</comment>
<dbReference type="GO" id="GO:0004640">
    <property type="term" value="F:phosphoribosylanthranilate isomerase activity"/>
    <property type="evidence" value="ECO:0007669"/>
    <property type="project" value="UniProtKB-UniRule"/>
</dbReference>
<dbReference type="AlphaFoldDB" id="A0A9D1WI05"/>
<evidence type="ECO:0000256" key="10">
    <source>
        <dbReference type="SAM" id="MobiDB-lite"/>
    </source>
</evidence>
<dbReference type="CDD" id="cd00405">
    <property type="entry name" value="PRAI"/>
    <property type="match status" value="1"/>
</dbReference>
<evidence type="ECO:0000256" key="9">
    <source>
        <dbReference type="HAMAP-Rule" id="MF_00135"/>
    </source>
</evidence>
<comment type="catalytic activity">
    <reaction evidence="1 9">
        <text>N-(5-phospho-beta-D-ribosyl)anthranilate = 1-(2-carboxyphenylamino)-1-deoxy-D-ribulose 5-phosphate</text>
        <dbReference type="Rhea" id="RHEA:21540"/>
        <dbReference type="ChEBI" id="CHEBI:18277"/>
        <dbReference type="ChEBI" id="CHEBI:58613"/>
        <dbReference type="EC" id="5.3.1.24"/>
    </reaction>
</comment>
<organism evidence="12 13">
    <name type="scientific">Candidatus Blautia gallistercoris</name>
    <dbReference type="NCBI Taxonomy" id="2838490"/>
    <lineage>
        <taxon>Bacteria</taxon>
        <taxon>Bacillati</taxon>
        <taxon>Bacillota</taxon>
        <taxon>Clostridia</taxon>
        <taxon>Lachnospirales</taxon>
        <taxon>Lachnospiraceae</taxon>
        <taxon>Blautia</taxon>
    </lineage>
</organism>
<dbReference type="Gene3D" id="3.20.20.70">
    <property type="entry name" value="Aldolase class I"/>
    <property type="match status" value="1"/>
</dbReference>
<name>A0A9D1WI05_9FIRM</name>
<comment type="similarity">
    <text evidence="9">Belongs to the TrpF family.</text>
</comment>
<gene>
    <name evidence="9" type="primary">trpF</name>
    <name evidence="12" type="ORF">IAA45_05745</name>
</gene>
<dbReference type="HAMAP" id="MF_00135">
    <property type="entry name" value="PRAI"/>
    <property type="match status" value="1"/>
</dbReference>
<dbReference type="PANTHER" id="PTHR42894">
    <property type="entry name" value="N-(5'-PHOSPHORIBOSYL)ANTHRANILATE ISOMERASE"/>
    <property type="match status" value="1"/>
</dbReference>
<evidence type="ECO:0000256" key="2">
    <source>
        <dbReference type="ARBA" id="ARBA00004664"/>
    </source>
</evidence>
<dbReference type="InterPro" id="IPR013785">
    <property type="entry name" value="Aldolase_TIM"/>
</dbReference>
<evidence type="ECO:0000313" key="13">
    <source>
        <dbReference type="Proteomes" id="UP000886817"/>
    </source>
</evidence>
<feature type="compositionally biased region" description="Basic and acidic residues" evidence="10">
    <location>
        <begin position="226"/>
        <end position="236"/>
    </location>
</feature>
<keyword evidence="8 9" id="KW-0413">Isomerase</keyword>
<evidence type="ECO:0000256" key="3">
    <source>
        <dbReference type="ARBA" id="ARBA00012572"/>
    </source>
</evidence>
<dbReference type="InterPro" id="IPR001240">
    <property type="entry name" value="PRAI_dom"/>
</dbReference>
<evidence type="ECO:0000256" key="1">
    <source>
        <dbReference type="ARBA" id="ARBA00001164"/>
    </source>
</evidence>
<feature type="domain" description="N-(5'phosphoribosyl) anthranilate isomerase (PRAI)" evidence="11">
    <location>
        <begin position="8"/>
        <end position="203"/>
    </location>
</feature>
<comment type="caution">
    <text evidence="12">The sequence shown here is derived from an EMBL/GenBank/DDBJ whole genome shotgun (WGS) entry which is preliminary data.</text>
</comment>
<dbReference type="EC" id="5.3.1.24" evidence="3 9"/>
<evidence type="ECO:0000256" key="7">
    <source>
        <dbReference type="ARBA" id="ARBA00023141"/>
    </source>
</evidence>
<reference evidence="12" key="2">
    <citation type="submission" date="2021-04" db="EMBL/GenBank/DDBJ databases">
        <authorList>
            <person name="Gilroy R."/>
        </authorList>
    </citation>
    <scope>NUCLEOTIDE SEQUENCE</scope>
    <source>
        <strain evidence="12">ChiSjej1B19-8411</strain>
    </source>
</reference>
<dbReference type="EMBL" id="DXEX01000131">
    <property type="protein sequence ID" value="HIX59202.1"/>
    <property type="molecule type" value="Genomic_DNA"/>
</dbReference>